<keyword evidence="2" id="KW-0418">Kinase</keyword>
<accession>A0A4R1BAJ9</accession>
<dbReference type="SMART" id="SM00387">
    <property type="entry name" value="HATPase_c"/>
    <property type="match status" value="1"/>
</dbReference>
<proteinExistence type="predicted"/>
<dbReference type="GO" id="GO:0016301">
    <property type="term" value="F:kinase activity"/>
    <property type="evidence" value="ECO:0007669"/>
    <property type="project" value="UniProtKB-KW"/>
</dbReference>
<dbReference type="Gene3D" id="3.30.450.20">
    <property type="entry name" value="PAS domain"/>
    <property type="match status" value="1"/>
</dbReference>
<dbReference type="Pfam" id="PF02518">
    <property type="entry name" value="HATPase_c"/>
    <property type="match status" value="1"/>
</dbReference>
<sequence length="352" mass="39765">MLDYRKLFDSFPGACLLLAPKPPDFTILDVNAAYLGITQTTRAIIGRPLFEVFPDNPGQPDASGVKNLTASLHQVLNGRAPHQMAIQRYDTLQPGTDRFRIRFWKPTNIPVFSDDGSIACILHTVEEVTDMVLLRRGLKDQSQRQIRDAVLTTQEMERMEISQELHDNINQILFTARLFLEKAKSAERVDDAFLVRGHELVLKAIDEVKKLSNALLDYSPEEKQLTESLEDVLGYVVDLKLFNLTRNFELPDEPLIESKIKTTVIRILQEQLANVIKHADAHNVIVTIHFSNNELELSIRDDGKGFDMTRVNAGMGFQSMKTRAAVMDGRVDITSYPGDGCQVRLALPIRPR</sequence>
<dbReference type="OrthoDB" id="9778366at2"/>
<evidence type="ECO:0000256" key="3">
    <source>
        <dbReference type="ARBA" id="ARBA00023012"/>
    </source>
</evidence>
<dbReference type="InterPro" id="IPR003594">
    <property type="entry name" value="HATPase_dom"/>
</dbReference>
<dbReference type="InterPro" id="IPR035965">
    <property type="entry name" value="PAS-like_dom_sf"/>
</dbReference>
<keyword evidence="1" id="KW-0808">Transferase</keyword>
<organism evidence="5 6">
    <name type="scientific">Flaviaesturariibacter flavus</name>
    <dbReference type="NCBI Taxonomy" id="2502780"/>
    <lineage>
        <taxon>Bacteria</taxon>
        <taxon>Pseudomonadati</taxon>
        <taxon>Bacteroidota</taxon>
        <taxon>Chitinophagia</taxon>
        <taxon>Chitinophagales</taxon>
        <taxon>Chitinophagaceae</taxon>
        <taxon>Flaviaestuariibacter</taxon>
    </lineage>
</organism>
<feature type="domain" description="Histidine kinase" evidence="4">
    <location>
        <begin position="160"/>
        <end position="351"/>
    </location>
</feature>
<dbReference type="AlphaFoldDB" id="A0A4R1BAJ9"/>
<dbReference type="InterPro" id="IPR050482">
    <property type="entry name" value="Sensor_HK_TwoCompSys"/>
</dbReference>
<keyword evidence="3" id="KW-0902">Two-component regulatory system</keyword>
<dbReference type="InterPro" id="IPR036890">
    <property type="entry name" value="HATPase_C_sf"/>
</dbReference>
<dbReference type="Gene3D" id="3.30.565.10">
    <property type="entry name" value="Histidine kinase-like ATPase, C-terminal domain"/>
    <property type="match status" value="1"/>
</dbReference>
<name>A0A4R1BAJ9_9BACT</name>
<gene>
    <name evidence="5" type="ORF">EPD60_08085</name>
</gene>
<dbReference type="SUPFAM" id="SSF55874">
    <property type="entry name" value="ATPase domain of HSP90 chaperone/DNA topoisomerase II/histidine kinase"/>
    <property type="match status" value="1"/>
</dbReference>
<dbReference type="GO" id="GO:0000160">
    <property type="term" value="P:phosphorelay signal transduction system"/>
    <property type="evidence" value="ECO:0007669"/>
    <property type="project" value="UniProtKB-KW"/>
</dbReference>
<evidence type="ECO:0000313" key="6">
    <source>
        <dbReference type="Proteomes" id="UP000295334"/>
    </source>
</evidence>
<dbReference type="SUPFAM" id="SSF55785">
    <property type="entry name" value="PYP-like sensor domain (PAS domain)"/>
    <property type="match status" value="1"/>
</dbReference>
<dbReference type="InterPro" id="IPR013656">
    <property type="entry name" value="PAS_4"/>
</dbReference>
<evidence type="ECO:0000256" key="1">
    <source>
        <dbReference type="ARBA" id="ARBA00022679"/>
    </source>
</evidence>
<dbReference type="InterPro" id="IPR005467">
    <property type="entry name" value="His_kinase_dom"/>
</dbReference>
<dbReference type="Proteomes" id="UP000295334">
    <property type="component" value="Unassembled WGS sequence"/>
</dbReference>
<dbReference type="PANTHER" id="PTHR24421">
    <property type="entry name" value="NITRATE/NITRITE SENSOR PROTEIN NARX-RELATED"/>
    <property type="match status" value="1"/>
</dbReference>
<dbReference type="PROSITE" id="PS50109">
    <property type="entry name" value="HIS_KIN"/>
    <property type="match status" value="1"/>
</dbReference>
<evidence type="ECO:0000256" key="2">
    <source>
        <dbReference type="ARBA" id="ARBA00022777"/>
    </source>
</evidence>
<dbReference type="EMBL" id="SJZI01000042">
    <property type="protein sequence ID" value="TCJ13964.1"/>
    <property type="molecule type" value="Genomic_DNA"/>
</dbReference>
<dbReference type="Pfam" id="PF08448">
    <property type="entry name" value="PAS_4"/>
    <property type="match status" value="1"/>
</dbReference>
<keyword evidence="6" id="KW-1185">Reference proteome</keyword>
<dbReference type="CDD" id="cd16917">
    <property type="entry name" value="HATPase_UhpB-NarQ-NarX-like"/>
    <property type="match status" value="1"/>
</dbReference>
<protein>
    <recommendedName>
        <fullName evidence="4">Histidine kinase domain-containing protein</fullName>
    </recommendedName>
</protein>
<comment type="caution">
    <text evidence="5">The sequence shown here is derived from an EMBL/GenBank/DDBJ whole genome shotgun (WGS) entry which is preliminary data.</text>
</comment>
<dbReference type="RefSeq" id="WP_131448618.1">
    <property type="nucleotide sequence ID" value="NZ_SJZI01000042.1"/>
</dbReference>
<reference evidence="5 6" key="1">
    <citation type="submission" date="2019-03" db="EMBL/GenBank/DDBJ databases">
        <authorList>
            <person name="Kim M.K.M."/>
        </authorList>
    </citation>
    <scope>NUCLEOTIDE SEQUENCE [LARGE SCALE GENOMIC DNA]</scope>
    <source>
        <strain evidence="5 6">17J68-12</strain>
    </source>
</reference>
<evidence type="ECO:0000259" key="4">
    <source>
        <dbReference type="PROSITE" id="PS50109"/>
    </source>
</evidence>
<evidence type="ECO:0000313" key="5">
    <source>
        <dbReference type="EMBL" id="TCJ13964.1"/>
    </source>
</evidence>